<evidence type="ECO:0000313" key="2">
    <source>
        <dbReference type="EMBL" id="KAB1157954.1"/>
    </source>
</evidence>
<sequence length="630" mass="71008">MKQIIILFFAFISSLSAYCQVSNLEEGNQCFNKGDYICAEAKYKDVFKTAVGKDKQIAEIKIQRAKRCIVNLKNADLAFNGKNYTKAKEFYLVILDSNPQDVFVKGRLESINKLLSTPIQKPLNPKTKSPSNPTKLSISKTEISFKSSGGSNYIDINSNLNLYTVDMLPSWCSVQKYNNYFVVICNVNKEISKRVDYFYVKNGVENIRINISQEGVTQKAETSLSLSKTNLYFSKNGGDENITVTTNDNNFSVALIPSWCTIQKFSTSIIVTCLYNNNQSRSNWFQIIAGNKAVKVYVEQSGTNNNNEIPSVDIKQKNRKTLYSFSSLGLQSGEIAKYGLIYEHGGRKTVGFRFSSRTSLTSEQDILNGIAKKNKTEIELGPNFRILNRLYLNIGFGYGYYERLLNNDFAGDVFLEKTGYSVATTGLMFRISRAININGGASFMDIEKDFYKPEITFGISCNLKNKNDSEINSSQSQQKRKSVSSRNYKSNLSSFSSLGFYSGKNAKYGLFYETGGSRVTGFHISARTSLKEETIINGQLILNRSELALGPNFRMSNRLYLNLGVGYGIYDYGYSNDNYLGTDDYFTANAGIMFRVSRVININAGFSFENFDIEYDKPEMTFGISFNIWD</sequence>
<evidence type="ECO:0008006" key="4">
    <source>
        <dbReference type="Google" id="ProtNLM"/>
    </source>
</evidence>
<name>A0A7J5AK28_9FLAO</name>
<dbReference type="OrthoDB" id="693380at2"/>
<gene>
    <name evidence="2" type="ORF">F6464_02400</name>
</gene>
<dbReference type="EMBL" id="WAEM01000001">
    <property type="protein sequence ID" value="KAB1157954.1"/>
    <property type="molecule type" value="Genomic_DNA"/>
</dbReference>
<reference evidence="2 3" key="1">
    <citation type="submission" date="2019-09" db="EMBL/GenBank/DDBJ databases">
        <title>Flavobacterium sp. nov., isolated from glacier ice.</title>
        <authorList>
            <person name="Liu Q."/>
        </authorList>
    </citation>
    <scope>NUCLEOTIDE SEQUENCE [LARGE SCALE GENOMIC DNA]</scope>
    <source>
        <strain evidence="2 3">NBRC 112527</strain>
    </source>
</reference>
<dbReference type="AlphaFoldDB" id="A0A7J5AK28"/>
<organism evidence="2 3">
    <name type="scientific">Flavobacterium luteum</name>
    <dbReference type="NCBI Taxonomy" id="2026654"/>
    <lineage>
        <taxon>Bacteria</taxon>
        <taxon>Pseudomonadati</taxon>
        <taxon>Bacteroidota</taxon>
        <taxon>Flavobacteriia</taxon>
        <taxon>Flavobacteriales</taxon>
        <taxon>Flavobacteriaceae</taxon>
        <taxon>Flavobacterium</taxon>
    </lineage>
</organism>
<proteinExistence type="predicted"/>
<comment type="caution">
    <text evidence="2">The sequence shown here is derived from an EMBL/GenBank/DDBJ whole genome shotgun (WGS) entry which is preliminary data.</text>
</comment>
<keyword evidence="3" id="KW-1185">Reference proteome</keyword>
<feature type="signal peptide" evidence="1">
    <location>
        <begin position="1"/>
        <end position="19"/>
    </location>
</feature>
<dbReference type="InterPro" id="IPR013783">
    <property type="entry name" value="Ig-like_fold"/>
</dbReference>
<dbReference type="Gene3D" id="2.60.40.10">
    <property type="entry name" value="Immunoglobulins"/>
    <property type="match status" value="2"/>
</dbReference>
<protein>
    <recommendedName>
        <fullName evidence="4">Tetratricopeptide repeat protein</fullName>
    </recommendedName>
</protein>
<dbReference type="InterPro" id="IPR024361">
    <property type="entry name" value="BACON"/>
</dbReference>
<evidence type="ECO:0000313" key="3">
    <source>
        <dbReference type="Proteomes" id="UP000490922"/>
    </source>
</evidence>
<dbReference type="CDD" id="cd14948">
    <property type="entry name" value="BACON"/>
    <property type="match status" value="2"/>
</dbReference>
<feature type="chain" id="PRO_5029739121" description="Tetratricopeptide repeat protein" evidence="1">
    <location>
        <begin position="20"/>
        <end position="630"/>
    </location>
</feature>
<dbReference type="Proteomes" id="UP000490922">
    <property type="component" value="Unassembled WGS sequence"/>
</dbReference>
<dbReference type="RefSeq" id="WP_151106147.1">
    <property type="nucleotide sequence ID" value="NZ_WAEM01000001.1"/>
</dbReference>
<keyword evidence="1" id="KW-0732">Signal</keyword>
<evidence type="ECO:0000256" key="1">
    <source>
        <dbReference type="SAM" id="SignalP"/>
    </source>
</evidence>
<accession>A0A7J5AK28</accession>